<organism evidence="3">
    <name type="scientific">Ananas comosus var. bracteatus</name>
    <name type="common">red pineapple</name>
    <dbReference type="NCBI Taxonomy" id="296719"/>
    <lineage>
        <taxon>Eukaryota</taxon>
        <taxon>Viridiplantae</taxon>
        <taxon>Streptophyta</taxon>
        <taxon>Embryophyta</taxon>
        <taxon>Tracheophyta</taxon>
        <taxon>Spermatophyta</taxon>
        <taxon>Magnoliopsida</taxon>
        <taxon>Liliopsida</taxon>
        <taxon>Poales</taxon>
        <taxon>Bromeliaceae</taxon>
        <taxon>Bromelioideae</taxon>
        <taxon>Ananas</taxon>
    </lineage>
</organism>
<reference evidence="3" key="1">
    <citation type="submission" date="2020-07" db="EMBL/GenBank/DDBJ databases">
        <authorList>
            <person name="Lin J."/>
        </authorList>
    </citation>
    <scope>NUCLEOTIDE SEQUENCE</scope>
</reference>
<name>A0A6V7NEP0_ANACO</name>
<evidence type="ECO:0000313" key="3">
    <source>
        <dbReference type="EMBL" id="CAD1817041.1"/>
    </source>
</evidence>
<evidence type="ECO:0000256" key="2">
    <source>
        <dbReference type="SAM" id="SignalP"/>
    </source>
</evidence>
<feature type="region of interest" description="Disordered" evidence="1">
    <location>
        <begin position="60"/>
        <end position="148"/>
    </location>
</feature>
<dbReference type="SUPFAM" id="SSF52058">
    <property type="entry name" value="L domain-like"/>
    <property type="match status" value="1"/>
</dbReference>
<dbReference type="Pfam" id="PF00560">
    <property type="entry name" value="LRR_1"/>
    <property type="match status" value="3"/>
</dbReference>
<feature type="signal peptide" evidence="2">
    <location>
        <begin position="1"/>
        <end position="27"/>
    </location>
</feature>
<keyword evidence="2" id="KW-0732">Signal</keyword>
<accession>A0A6V7NEP0</accession>
<feature type="compositionally biased region" description="Basic residues" evidence="1">
    <location>
        <begin position="78"/>
        <end position="88"/>
    </location>
</feature>
<dbReference type="AlphaFoldDB" id="A0A6V7NEP0"/>
<dbReference type="EMBL" id="LR862129">
    <property type="protein sequence ID" value="CAD1817041.1"/>
    <property type="molecule type" value="Genomic_DNA"/>
</dbReference>
<feature type="compositionally biased region" description="Low complexity" evidence="1">
    <location>
        <begin position="89"/>
        <end position="111"/>
    </location>
</feature>
<feature type="region of interest" description="Disordered" evidence="1">
    <location>
        <begin position="362"/>
        <end position="384"/>
    </location>
</feature>
<gene>
    <name evidence="3" type="ORF">CB5_LOCUS252</name>
</gene>
<proteinExistence type="predicted"/>
<dbReference type="Gene3D" id="3.80.10.10">
    <property type="entry name" value="Ribonuclease Inhibitor"/>
    <property type="match status" value="1"/>
</dbReference>
<sequence length="384" mass="40851">MQSLRRLVLLSLLLFLVLLSAPKSAWALEATILDPVDYLALQAIPKSLFDMPGGAFFQSWTSPPTPARASAGCSARGPRGRAGPRRPARGLPGALRPPAARPLRPLRAVLPLPRPRPRLRPHPARPPPPPLAPLPRPLLQPPLGPPPRSFSPALRTLDLSSNRLSGPLPAPLLRLPFLSTLVLARNALSSSLPAALSPLVHLDLRSNRLSGPLPESLLPPTLRFLDLSANRFSGRVPGAVFTLPLASLRLQRNRFSGALRPDGPAPDGATVDLSYNRLTGRVPAELATAGTIYLNSNRFTGDVPAALVARVTAGAVRLLYLQHNYLTGFALAPNSSVPPGTSLCLHDNCMVPPAAAATSCPVRAGRRKTRPPAECAGNTSSYQR</sequence>
<dbReference type="InterPro" id="IPR053213">
    <property type="entry name" value="RLP29"/>
</dbReference>
<dbReference type="PANTHER" id="PTHR48009:SF10">
    <property type="entry name" value="OS11G0644100 PROTEIN"/>
    <property type="match status" value="1"/>
</dbReference>
<dbReference type="InterPro" id="IPR032675">
    <property type="entry name" value="LRR_dom_sf"/>
</dbReference>
<evidence type="ECO:0000256" key="1">
    <source>
        <dbReference type="SAM" id="MobiDB-lite"/>
    </source>
</evidence>
<feature type="chain" id="PRO_5028034688" evidence="2">
    <location>
        <begin position="28"/>
        <end position="384"/>
    </location>
</feature>
<feature type="compositionally biased region" description="Low complexity" evidence="1">
    <location>
        <begin position="67"/>
        <end position="77"/>
    </location>
</feature>
<feature type="compositionally biased region" description="Pro residues" evidence="1">
    <location>
        <begin position="124"/>
        <end position="148"/>
    </location>
</feature>
<protein>
    <submittedName>
        <fullName evidence="3">Uncharacterized protein</fullName>
    </submittedName>
</protein>
<dbReference type="PANTHER" id="PTHR48009">
    <property type="entry name" value="LEUCINE-RICH REPEAT (LRR) FAMILY PROTEIN"/>
    <property type="match status" value="1"/>
</dbReference>
<dbReference type="InterPro" id="IPR001611">
    <property type="entry name" value="Leu-rich_rpt"/>
</dbReference>